<dbReference type="EMBL" id="MFJC01000060">
    <property type="protein sequence ID" value="OGG08611.1"/>
    <property type="molecule type" value="Genomic_DNA"/>
</dbReference>
<dbReference type="Proteomes" id="UP000176854">
    <property type="component" value="Unassembled WGS sequence"/>
</dbReference>
<proteinExistence type="predicted"/>
<organism evidence="2 3">
    <name type="scientific">Candidatus Gottesmanbacteria bacterium RBG_16_43_7</name>
    <dbReference type="NCBI Taxonomy" id="1798373"/>
    <lineage>
        <taxon>Bacteria</taxon>
        <taxon>Candidatus Gottesmaniibacteriota</taxon>
    </lineage>
</organism>
<dbReference type="SUPFAM" id="SSF48452">
    <property type="entry name" value="TPR-like"/>
    <property type="match status" value="1"/>
</dbReference>
<dbReference type="InterPro" id="IPR011990">
    <property type="entry name" value="TPR-like_helical_dom_sf"/>
</dbReference>
<dbReference type="Gene3D" id="1.25.40.10">
    <property type="entry name" value="Tetratricopeptide repeat domain"/>
    <property type="match status" value="1"/>
</dbReference>
<sequence length="194" mass="22384">MKKHHKYFPHITRQMPARFISICFIPLLCYIFILSIFATSVVLLQRQTLPFWTTYINYPDMITRPERMIVMARRYMLAGNMEKARNELNLAMQTERKAALKTNQQVPGPSVLGTSSADQILALWNSSQNQHQANRAFWESTVEKNPDYLYGYIALALYAFQDGNIIQSHNLLAGAQRLIPDHPLVRQMAALLEQ</sequence>
<gene>
    <name evidence="2" type="ORF">A2154_00730</name>
</gene>
<evidence type="ECO:0000256" key="1">
    <source>
        <dbReference type="SAM" id="Phobius"/>
    </source>
</evidence>
<reference evidence="2 3" key="1">
    <citation type="journal article" date="2016" name="Nat. Commun.">
        <title>Thousands of microbial genomes shed light on interconnected biogeochemical processes in an aquifer system.</title>
        <authorList>
            <person name="Anantharaman K."/>
            <person name="Brown C.T."/>
            <person name="Hug L.A."/>
            <person name="Sharon I."/>
            <person name="Castelle C.J."/>
            <person name="Probst A.J."/>
            <person name="Thomas B.C."/>
            <person name="Singh A."/>
            <person name="Wilkins M.J."/>
            <person name="Karaoz U."/>
            <person name="Brodie E.L."/>
            <person name="Williams K.H."/>
            <person name="Hubbard S.S."/>
            <person name="Banfield J.F."/>
        </authorList>
    </citation>
    <scope>NUCLEOTIDE SEQUENCE [LARGE SCALE GENOMIC DNA]</scope>
</reference>
<keyword evidence="1" id="KW-1133">Transmembrane helix</keyword>
<keyword evidence="1" id="KW-0472">Membrane</keyword>
<evidence type="ECO:0000313" key="3">
    <source>
        <dbReference type="Proteomes" id="UP000176854"/>
    </source>
</evidence>
<evidence type="ECO:0000313" key="2">
    <source>
        <dbReference type="EMBL" id="OGG08611.1"/>
    </source>
</evidence>
<dbReference type="AlphaFoldDB" id="A0A1F5Z862"/>
<accession>A0A1F5Z862</accession>
<name>A0A1F5Z862_9BACT</name>
<feature type="transmembrane region" description="Helical" evidence="1">
    <location>
        <begin position="20"/>
        <end position="44"/>
    </location>
</feature>
<protein>
    <submittedName>
        <fullName evidence="2">Uncharacterized protein</fullName>
    </submittedName>
</protein>
<keyword evidence="1" id="KW-0812">Transmembrane</keyword>
<comment type="caution">
    <text evidence="2">The sequence shown here is derived from an EMBL/GenBank/DDBJ whole genome shotgun (WGS) entry which is preliminary data.</text>
</comment>